<evidence type="ECO:0000259" key="2">
    <source>
        <dbReference type="Pfam" id="PF01764"/>
    </source>
</evidence>
<feature type="transmembrane region" description="Helical" evidence="1">
    <location>
        <begin position="394"/>
        <end position="421"/>
    </location>
</feature>
<comment type="caution">
    <text evidence="3">The sequence shown here is derived from an EMBL/GenBank/DDBJ whole genome shotgun (WGS) entry which is preliminary data.</text>
</comment>
<dbReference type="InterPro" id="IPR002921">
    <property type="entry name" value="Fungal_lipase-type"/>
</dbReference>
<feature type="transmembrane region" description="Helical" evidence="1">
    <location>
        <begin position="200"/>
        <end position="224"/>
    </location>
</feature>
<dbReference type="EMBL" id="CAMXCT030000002">
    <property type="protein sequence ID" value="CAL4759585.1"/>
    <property type="molecule type" value="Genomic_DNA"/>
</dbReference>
<accession>A0A9P1FDR1</accession>
<keyword evidence="1" id="KW-0472">Membrane</keyword>
<feature type="transmembrane region" description="Helical" evidence="1">
    <location>
        <begin position="488"/>
        <end position="508"/>
    </location>
</feature>
<dbReference type="Pfam" id="PF01764">
    <property type="entry name" value="Lipase_3"/>
    <property type="match status" value="1"/>
</dbReference>
<keyword evidence="1" id="KW-0812">Transmembrane</keyword>
<organism evidence="3">
    <name type="scientific">Cladocopium goreaui</name>
    <dbReference type="NCBI Taxonomy" id="2562237"/>
    <lineage>
        <taxon>Eukaryota</taxon>
        <taxon>Sar</taxon>
        <taxon>Alveolata</taxon>
        <taxon>Dinophyceae</taxon>
        <taxon>Suessiales</taxon>
        <taxon>Symbiodiniaceae</taxon>
        <taxon>Cladocopium</taxon>
    </lineage>
</organism>
<feature type="transmembrane region" description="Helical" evidence="1">
    <location>
        <begin position="458"/>
        <end position="476"/>
    </location>
</feature>
<feature type="domain" description="Fungal lipase-type" evidence="2">
    <location>
        <begin position="612"/>
        <end position="712"/>
    </location>
</feature>
<evidence type="ECO:0000256" key="1">
    <source>
        <dbReference type="SAM" id="Phobius"/>
    </source>
</evidence>
<feature type="transmembrane region" description="Helical" evidence="1">
    <location>
        <begin position="275"/>
        <end position="300"/>
    </location>
</feature>
<dbReference type="EMBL" id="CAMXCT020000002">
    <property type="protein sequence ID" value="CAL1125648.1"/>
    <property type="molecule type" value="Genomic_DNA"/>
</dbReference>
<feature type="transmembrane region" description="Helical" evidence="1">
    <location>
        <begin position="165"/>
        <end position="188"/>
    </location>
</feature>
<keyword evidence="5" id="KW-1185">Reference proteome</keyword>
<evidence type="ECO:0000313" key="4">
    <source>
        <dbReference type="EMBL" id="CAL1125648.1"/>
    </source>
</evidence>
<dbReference type="InterPro" id="IPR029058">
    <property type="entry name" value="AB_hydrolase_fold"/>
</dbReference>
<reference evidence="3" key="1">
    <citation type="submission" date="2022-10" db="EMBL/GenBank/DDBJ databases">
        <authorList>
            <person name="Chen Y."/>
            <person name="Dougan E. K."/>
            <person name="Chan C."/>
            <person name="Rhodes N."/>
            <person name="Thang M."/>
        </authorList>
    </citation>
    <scope>NUCLEOTIDE SEQUENCE</scope>
</reference>
<dbReference type="Proteomes" id="UP001152797">
    <property type="component" value="Unassembled WGS sequence"/>
</dbReference>
<dbReference type="AlphaFoldDB" id="A0A9P1FDR1"/>
<feature type="transmembrane region" description="Helical" evidence="1">
    <location>
        <begin position="43"/>
        <end position="65"/>
    </location>
</feature>
<dbReference type="GO" id="GO:0006629">
    <property type="term" value="P:lipid metabolic process"/>
    <property type="evidence" value="ECO:0007669"/>
    <property type="project" value="InterPro"/>
</dbReference>
<proteinExistence type="predicted"/>
<dbReference type="SUPFAM" id="SSF53474">
    <property type="entry name" value="alpha/beta-Hydrolases"/>
    <property type="match status" value="1"/>
</dbReference>
<dbReference type="OrthoDB" id="275278at2759"/>
<name>A0A9P1FDR1_9DINO</name>
<evidence type="ECO:0000313" key="5">
    <source>
        <dbReference type="Proteomes" id="UP001152797"/>
    </source>
</evidence>
<dbReference type="EMBL" id="CAMXCT010000002">
    <property type="protein sequence ID" value="CAI3972273.1"/>
    <property type="molecule type" value="Genomic_DNA"/>
</dbReference>
<dbReference type="Gene3D" id="3.40.50.1820">
    <property type="entry name" value="alpha/beta hydrolase"/>
    <property type="match status" value="1"/>
</dbReference>
<gene>
    <name evidence="3" type="ORF">C1SCF055_LOCUS863</name>
</gene>
<evidence type="ECO:0000313" key="3">
    <source>
        <dbReference type="EMBL" id="CAI3972273.1"/>
    </source>
</evidence>
<sequence>MDADGNPTRSRWAAARDQVLKGYRTEDLKKSLAFSLLAAYHSYVFFAAALSILTLSGNLILAWFISWFQEVRNSNAGTSETGNVSLGFYLAVLTRCWLLIQLSAEVLRCVLWLVEDTWQLQTFQTYRQILTGYASKEMQLASEEMTAAQSLAVTGRWKHSSSCRWWLDLVVQVCVYGSLDVIPLVMCIPPFMKLDLTGGLSTLFATACSIALLHSVLLYVAWVLSDLVTKIRMWKTIRRHDGDNGDAFLVEAPADVEDVEVEVEEEIMAPAHVCALFGGVLHLGWVAVLKSLVFIALLVLALQRDVISENPFWLIAALLLGIAFWHSTLARGLQILAKCCGRCGRSDSQTGDLSGASQQALHGFLNDVQSWADKNAGMSVSCCSQRYDLVVFVLLLQIALFGNFRWTGGAVFLLFLVMLLLLRRSTLMSLGRWRGLAGVLESLLFVLVATLLNAAYSAMAGLGVLVMAVLLQLMLARRELRAWRTLRGVTLGLHTSLVIVVAICMWSMQGGSGWTPDSRDSDSKQITEEYPFCHLRWPLGKTGTQEMSLMDFADMCALTNLDSADFNSSLQSRFPGWTLEYEHRAGETHVYGYNDWTTFFELADPSNETTIFAIRGTQSPLDVMQDLNIFTPVAVTQIASFFGPDLTSSVTKTVFSFFAGLPTIDKDFFEVLLKHVRGKVNSSPDRRFYLTGHSLGGGLAKLVALEVGRKSVTFASPGLRYTSEMLLSKEFRVWEKNWIGKNYRIVLAKRFKGSSFKGVRLGLAREKADACRTGDRLGTVVVPEQLGDQCMKRMHDLVSRVDQQLGAELGIACDKNPQELFQKNVIRESKELTSELAWESAVHA</sequence>
<protein>
    <recommendedName>
        <fullName evidence="2">Fungal lipase-type domain-containing protein</fullName>
    </recommendedName>
</protein>
<reference evidence="4" key="2">
    <citation type="submission" date="2024-04" db="EMBL/GenBank/DDBJ databases">
        <authorList>
            <person name="Chen Y."/>
            <person name="Shah S."/>
            <person name="Dougan E. K."/>
            <person name="Thang M."/>
            <person name="Chan C."/>
        </authorList>
    </citation>
    <scope>NUCLEOTIDE SEQUENCE [LARGE SCALE GENOMIC DNA]</scope>
</reference>
<keyword evidence="1" id="KW-1133">Transmembrane helix</keyword>
<feature type="transmembrane region" description="Helical" evidence="1">
    <location>
        <begin position="312"/>
        <end position="328"/>
    </location>
</feature>